<name>A0A919RMY2_9ACTN</name>
<keyword evidence="2" id="KW-1185">Reference proteome</keyword>
<comment type="caution">
    <text evidence="1">The sequence shown here is derived from an EMBL/GenBank/DDBJ whole genome shotgun (WGS) entry which is preliminary data.</text>
</comment>
<dbReference type="RefSeq" id="WP_204030211.1">
    <property type="nucleotide sequence ID" value="NZ_BOOW01000034.1"/>
</dbReference>
<accession>A0A919RMY2</accession>
<organism evidence="1 2">
    <name type="scientific">Sinosporangium siamense</name>
    <dbReference type="NCBI Taxonomy" id="1367973"/>
    <lineage>
        <taxon>Bacteria</taxon>
        <taxon>Bacillati</taxon>
        <taxon>Actinomycetota</taxon>
        <taxon>Actinomycetes</taxon>
        <taxon>Streptosporangiales</taxon>
        <taxon>Streptosporangiaceae</taxon>
        <taxon>Sinosporangium</taxon>
    </lineage>
</organism>
<gene>
    <name evidence="1" type="ORF">Ssi02_53570</name>
</gene>
<dbReference type="EMBL" id="BOOW01000034">
    <property type="protein sequence ID" value="GII95126.1"/>
    <property type="molecule type" value="Genomic_DNA"/>
</dbReference>
<dbReference type="Proteomes" id="UP000606172">
    <property type="component" value="Unassembled WGS sequence"/>
</dbReference>
<reference evidence="1" key="1">
    <citation type="submission" date="2021-01" db="EMBL/GenBank/DDBJ databases">
        <title>Whole genome shotgun sequence of Sinosporangium siamense NBRC 109515.</title>
        <authorList>
            <person name="Komaki H."/>
            <person name="Tamura T."/>
        </authorList>
    </citation>
    <scope>NUCLEOTIDE SEQUENCE</scope>
    <source>
        <strain evidence="1">NBRC 109515</strain>
    </source>
</reference>
<proteinExistence type="predicted"/>
<evidence type="ECO:0000313" key="1">
    <source>
        <dbReference type="EMBL" id="GII95126.1"/>
    </source>
</evidence>
<evidence type="ECO:0000313" key="2">
    <source>
        <dbReference type="Proteomes" id="UP000606172"/>
    </source>
</evidence>
<sequence length="68" mass="7395">MDLTGATTRLEIRVAICGDLLHRLDTANGGLALGGAEEMVLIQIPPQVSSAWRVPTADCPRNRRSPRR</sequence>
<dbReference type="AlphaFoldDB" id="A0A919RMY2"/>
<protein>
    <submittedName>
        <fullName evidence="1">Uncharacterized protein</fullName>
    </submittedName>
</protein>